<dbReference type="RefSeq" id="WP_307837893.1">
    <property type="nucleotide sequence ID" value="NZ_BOMX01000118.1"/>
</dbReference>
<evidence type="ECO:0000256" key="1">
    <source>
        <dbReference type="SAM" id="MobiDB-lite"/>
    </source>
</evidence>
<name>A0A561WS33_ACTTI</name>
<feature type="compositionally biased region" description="Low complexity" evidence="1">
    <location>
        <begin position="102"/>
        <end position="173"/>
    </location>
</feature>
<accession>A0A561WS33</accession>
<evidence type="ECO:0000313" key="3">
    <source>
        <dbReference type="EMBL" id="TWG26656.1"/>
    </source>
</evidence>
<dbReference type="AlphaFoldDB" id="A0A561WS33"/>
<comment type="caution">
    <text evidence="3">The sequence shown here is derived from an EMBL/GenBank/DDBJ whole genome shotgun (WGS) entry which is preliminary data.</text>
</comment>
<keyword evidence="2" id="KW-0472">Membrane</keyword>
<sequence length="184" mass="18017">MSPAVKYTLGRFGLFVVVFAALFPLPLNILVKAMIAFVASAGFAFFLLRRWRDEMAEQLGSVAQRRSAEKARLRSALAGDDAAAAAGDRVVAAEAGDSAAASAATGSADSGSAATGSAATRNADSGSADGGSADSGSADSGSADSGSTATRSTDSGSTATRSAATGEAAAAGDPATEKKSEAGR</sequence>
<keyword evidence="4" id="KW-1185">Reference proteome</keyword>
<dbReference type="Proteomes" id="UP000320239">
    <property type="component" value="Unassembled WGS sequence"/>
</dbReference>
<feature type="transmembrane region" description="Helical" evidence="2">
    <location>
        <begin position="29"/>
        <end position="48"/>
    </location>
</feature>
<protein>
    <submittedName>
        <fullName evidence="3">Uncharacterized protein DUF4229</fullName>
    </submittedName>
</protein>
<keyword evidence="2" id="KW-1133">Transmembrane helix</keyword>
<keyword evidence="2" id="KW-0812">Transmembrane</keyword>
<reference evidence="3 4" key="1">
    <citation type="submission" date="2019-06" db="EMBL/GenBank/DDBJ databases">
        <title>Sequencing the genomes of 1000 actinobacteria strains.</title>
        <authorList>
            <person name="Klenk H.-P."/>
        </authorList>
    </citation>
    <scope>NUCLEOTIDE SEQUENCE [LARGE SCALE GENOMIC DNA]</scope>
    <source>
        <strain evidence="3 4">DSM 43866</strain>
    </source>
</reference>
<feature type="transmembrane region" description="Helical" evidence="2">
    <location>
        <begin position="7"/>
        <end position="23"/>
    </location>
</feature>
<feature type="region of interest" description="Disordered" evidence="1">
    <location>
        <begin position="102"/>
        <end position="184"/>
    </location>
</feature>
<evidence type="ECO:0000313" key="4">
    <source>
        <dbReference type="Proteomes" id="UP000320239"/>
    </source>
</evidence>
<dbReference type="InterPro" id="IPR025323">
    <property type="entry name" value="DUF4229"/>
</dbReference>
<organism evidence="3 4">
    <name type="scientific">Actinoplanes teichomyceticus</name>
    <dbReference type="NCBI Taxonomy" id="1867"/>
    <lineage>
        <taxon>Bacteria</taxon>
        <taxon>Bacillati</taxon>
        <taxon>Actinomycetota</taxon>
        <taxon>Actinomycetes</taxon>
        <taxon>Micromonosporales</taxon>
        <taxon>Micromonosporaceae</taxon>
        <taxon>Actinoplanes</taxon>
    </lineage>
</organism>
<dbReference type="EMBL" id="VIWY01000001">
    <property type="protein sequence ID" value="TWG26656.1"/>
    <property type="molecule type" value="Genomic_DNA"/>
</dbReference>
<gene>
    <name evidence="3" type="ORF">FHX34_1011652</name>
</gene>
<evidence type="ECO:0000256" key="2">
    <source>
        <dbReference type="SAM" id="Phobius"/>
    </source>
</evidence>
<dbReference type="Pfam" id="PF14012">
    <property type="entry name" value="DUF4229"/>
    <property type="match status" value="1"/>
</dbReference>
<feature type="compositionally biased region" description="Basic and acidic residues" evidence="1">
    <location>
        <begin position="175"/>
        <end position="184"/>
    </location>
</feature>
<proteinExistence type="predicted"/>